<comment type="caution">
    <text evidence="4">The sequence shown here is derived from an EMBL/GenBank/DDBJ whole genome shotgun (WGS) entry which is preliminary data.</text>
</comment>
<dbReference type="SUPFAM" id="SSF56925">
    <property type="entry name" value="OMPA-like"/>
    <property type="match status" value="1"/>
</dbReference>
<evidence type="ECO:0000259" key="3">
    <source>
        <dbReference type="Pfam" id="PF01389"/>
    </source>
</evidence>
<dbReference type="Proteomes" id="UP000268908">
    <property type="component" value="Unassembled WGS sequence"/>
</dbReference>
<accession>A0A497XJ32</accession>
<keyword evidence="2" id="KW-0732">Signal</keyword>
<evidence type="ECO:0000313" key="5">
    <source>
        <dbReference type="Proteomes" id="UP000268908"/>
    </source>
</evidence>
<dbReference type="Gene3D" id="2.40.160.20">
    <property type="match status" value="1"/>
</dbReference>
<evidence type="ECO:0000256" key="1">
    <source>
        <dbReference type="ARBA" id="ARBA00004442"/>
    </source>
</evidence>
<dbReference type="OrthoDB" id="5360144at2"/>
<keyword evidence="5" id="KW-1185">Reference proteome</keyword>
<comment type="subcellular location">
    <subcellularLocation>
        <location evidence="1">Cell outer membrane</location>
    </subcellularLocation>
</comment>
<proteinExistence type="predicted"/>
<sequence>MKKTIAVLTLAVASSFTYAQGVSSKPIVGPWYIGVSGGQSRADLDNWDYYDGYYFVDATTGATIPYTGLVTLNSDTRHTAWRVYAGYNFNENWAIEGAYTDLGQIKAEYVMNSTGLPRFEITGDQVSWSGAIKGTLPINKQFDVFGLVGATSNRTKVNFMQITSRFASVPSGSDHRTDLLTGLGAEFKPSPNIGIRLEYQNYNQFGGSGQDVNDALRMTVDAWTLGAAVKF</sequence>
<feature type="signal peptide" evidence="2">
    <location>
        <begin position="1"/>
        <end position="19"/>
    </location>
</feature>
<feature type="domain" description="Outer membrane protein OmpA-like transmembrane" evidence="3">
    <location>
        <begin position="31"/>
        <end position="231"/>
    </location>
</feature>
<evidence type="ECO:0000313" key="4">
    <source>
        <dbReference type="EMBL" id="RLJ67942.1"/>
    </source>
</evidence>
<dbReference type="EMBL" id="RCCI01000004">
    <property type="protein sequence ID" value="RLJ67942.1"/>
    <property type="molecule type" value="Genomic_DNA"/>
</dbReference>
<dbReference type="Pfam" id="PF01389">
    <property type="entry name" value="OmpA_membrane"/>
    <property type="match status" value="1"/>
</dbReference>
<gene>
    <name evidence="4" type="ORF">DFR35_0496</name>
</gene>
<dbReference type="AlphaFoldDB" id="A0A497XJ32"/>
<name>A0A497XJ32_9PROT</name>
<organism evidence="4 5">
    <name type="scientific">Sulfurisoma sediminicola</name>
    <dbReference type="NCBI Taxonomy" id="1381557"/>
    <lineage>
        <taxon>Bacteria</taxon>
        <taxon>Pseudomonadati</taxon>
        <taxon>Pseudomonadota</taxon>
        <taxon>Betaproteobacteria</taxon>
        <taxon>Nitrosomonadales</taxon>
        <taxon>Sterolibacteriaceae</taxon>
        <taxon>Sulfurisoma</taxon>
    </lineage>
</organism>
<dbReference type="GO" id="GO:0009279">
    <property type="term" value="C:cell outer membrane"/>
    <property type="evidence" value="ECO:0007669"/>
    <property type="project" value="UniProtKB-SubCell"/>
</dbReference>
<protein>
    <submittedName>
        <fullName evidence="4">Opacity protein-like surface antigen</fullName>
    </submittedName>
</protein>
<evidence type="ECO:0000256" key="2">
    <source>
        <dbReference type="SAM" id="SignalP"/>
    </source>
</evidence>
<dbReference type="RefSeq" id="WP_121239886.1">
    <property type="nucleotide sequence ID" value="NZ_BHVV01000001.1"/>
</dbReference>
<dbReference type="InterPro" id="IPR000498">
    <property type="entry name" value="OmpA-like_TM_dom"/>
</dbReference>
<dbReference type="InterPro" id="IPR011250">
    <property type="entry name" value="OMP/PagP_B-barrel"/>
</dbReference>
<reference evidence="4 5" key="1">
    <citation type="submission" date="2018-10" db="EMBL/GenBank/DDBJ databases">
        <title>Genomic Encyclopedia of Type Strains, Phase IV (KMG-IV): sequencing the most valuable type-strain genomes for metagenomic binning, comparative biology and taxonomic classification.</title>
        <authorList>
            <person name="Goeker M."/>
        </authorList>
    </citation>
    <scope>NUCLEOTIDE SEQUENCE [LARGE SCALE GENOMIC DNA]</scope>
    <source>
        <strain evidence="4 5">DSM 26916</strain>
    </source>
</reference>
<feature type="chain" id="PRO_5019791256" evidence="2">
    <location>
        <begin position="20"/>
        <end position="231"/>
    </location>
</feature>